<reference evidence="2 3" key="1">
    <citation type="submission" date="2011-10" db="EMBL/GenBank/DDBJ databases">
        <title>The Genome Sequence of Fusobacterium sp. 4_1_13.</title>
        <authorList>
            <consortium name="The Broad Institute Genome Sequencing Platform"/>
            <person name="Earl A."/>
            <person name="Ward D."/>
            <person name="Feldgarden M."/>
            <person name="Gevers D."/>
            <person name="Strauss J."/>
            <person name="Ambrose C."/>
            <person name="Allen-Vercoe E."/>
            <person name="Young S.K."/>
            <person name="Zeng Q."/>
            <person name="Gargeya S."/>
            <person name="Fitzgerald M."/>
            <person name="Haas B."/>
            <person name="Abouelleil A."/>
            <person name="Alvarado L."/>
            <person name="Arachchi H.M."/>
            <person name="Berlin A."/>
            <person name="Brown A."/>
            <person name="Chapman S.B."/>
            <person name="Chen Z."/>
            <person name="Dunbar C."/>
            <person name="Freedman E."/>
            <person name="Gearin G."/>
            <person name="Goldberg J."/>
            <person name="Griggs A."/>
            <person name="Gujja S."/>
            <person name="Heiman D."/>
            <person name="Howarth C."/>
            <person name="Larson L."/>
            <person name="Lui A."/>
            <person name="MacDonald P.J."/>
            <person name="Montmayeur A."/>
            <person name="Murphy C."/>
            <person name="Neiman D."/>
            <person name="Pearson M."/>
            <person name="Priest M."/>
            <person name="Roberts A."/>
            <person name="Saif S."/>
            <person name="Shea T."/>
            <person name="Shenoy N."/>
            <person name="Sisk P."/>
            <person name="Stolte C."/>
            <person name="Sykes S."/>
            <person name="Wortman J."/>
            <person name="Nusbaum C."/>
            <person name="Birren B."/>
        </authorList>
    </citation>
    <scope>NUCLEOTIDE SEQUENCE [LARGE SCALE GENOMIC DNA]</scope>
    <source>
        <strain evidence="2 3">4_1_13</strain>
    </source>
</reference>
<dbReference type="AlphaFoldDB" id="A0A0M1VS71"/>
<evidence type="ECO:0000313" key="3">
    <source>
        <dbReference type="Proteomes" id="UP000004925"/>
    </source>
</evidence>
<dbReference type="Proteomes" id="UP000004925">
    <property type="component" value="Unassembled WGS sequence"/>
</dbReference>
<name>A0A0M1VS71_FUSVC</name>
<organism evidence="2 3">
    <name type="scientific">Fusobacterium vincentii 4_1_13</name>
    <dbReference type="NCBI Taxonomy" id="469606"/>
    <lineage>
        <taxon>Bacteria</taxon>
        <taxon>Fusobacteriati</taxon>
        <taxon>Fusobacteriota</taxon>
        <taxon>Fusobacteriia</taxon>
        <taxon>Fusobacteriales</taxon>
        <taxon>Fusobacteriaceae</taxon>
        <taxon>Fusobacterium</taxon>
    </lineage>
</organism>
<dbReference type="EMBL" id="ACDE02000013">
    <property type="protein sequence ID" value="EEO39477.1"/>
    <property type="molecule type" value="Genomic_DNA"/>
</dbReference>
<feature type="signal peptide" evidence="1">
    <location>
        <begin position="1"/>
        <end position="20"/>
    </location>
</feature>
<dbReference type="HOGENOM" id="CLU_037602_4_1_0"/>
<protein>
    <recommendedName>
        <fullName evidence="4">Toxin-antitoxin system YwqK family antitoxin</fullName>
    </recommendedName>
</protein>
<dbReference type="GeneID" id="79798742"/>
<keyword evidence="1" id="KW-0732">Signal</keyword>
<comment type="caution">
    <text evidence="2">The sequence shown here is derived from an EMBL/GenBank/DDBJ whole genome shotgun (WGS) entry which is preliminary data.</text>
</comment>
<dbReference type="RefSeq" id="WP_005911586.1">
    <property type="nucleotide sequence ID" value="NZ_KQ235735.1"/>
</dbReference>
<evidence type="ECO:0000313" key="2">
    <source>
        <dbReference type="EMBL" id="EEO39477.1"/>
    </source>
</evidence>
<dbReference type="Gene3D" id="2.20.110.10">
    <property type="entry name" value="Histone H3 K4-specific methyltransferase SET7/9 N-terminal domain"/>
    <property type="match status" value="2"/>
</dbReference>
<dbReference type="SUPFAM" id="SSF82185">
    <property type="entry name" value="Histone H3 K4-specific methyltransferase SET7/9 N-terminal domain"/>
    <property type="match status" value="1"/>
</dbReference>
<sequence length="156" mass="18141">MKNKIFIIAFSLLLSVSAFSNPIEVRKKDLKVIEKIYYLKDSEIPFTGKVSEGRDRLYYLNGRQDGKWISFYKNGNIKSIVNWKDGKLNGKYVIYESDGRKSTETIYKDGKENGYYYLYNPNGTYRTKGAYSMGKPVGEWEYYDKDGKLTNKVIAQ</sequence>
<evidence type="ECO:0008006" key="4">
    <source>
        <dbReference type="Google" id="ProtNLM"/>
    </source>
</evidence>
<dbReference type="eggNOG" id="COG2849">
    <property type="taxonomic scope" value="Bacteria"/>
</dbReference>
<feature type="chain" id="PRO_5005624853" description="Toxin-antitoxin system YwqK family antitoxin" evidence="1">
    <location>
        <begin position="21"/>
        <end position="156"/>
    </location>
</feature>
<evidence type="ECO:0000256" key="1">
    <source>
        <dbReference type="SAM" id="SignalP"/>
    </source>
</evidence>
<proteinExistence type="predicted"/>
<accession>A0A0M1VS71</accession>
<gene>
    <name evidence="2" type="ORF">FSCG_00190</name>
</gene>